<dbReference type="Proteomes" id="UP001321760">
    <property type="component" value="Unassembled WGS sequence"/>
</dbReference>
<gene>
    <name evidence="2" type="ORF">QBC34DRAFT_387564</name>
</gene>
<proteinExistence type="predicted"/>
<reference evidence="2" key="2">
    <citation type="submission" date="2023-05" db="EMBL/GenBank/DDBJ databases">
        <authorList>
            <consortium name="Lawrence Berkeley National Laboratory"/>
            <person name="Steindorff A."/>
            <person name="Hensen N."/>
            <person name="Bonometti L."/>
            <person name="Westerberg I."/>
            <person name="Brannstrom I.O."/>
            <person name="Guillou S."/>
            <person name="Cros-Aarteil S."/>
            <person name="Calhoun S."/>
            <person name="Haridas S."/>
            <person name="Kuo A."/>
            <person name="Mondo S."/>
            <person name="Pangilinan J."/>
            <person name="Riley R."/>
            <person name="Labutti K."/>
            <person name="Andreopoulos B."/>
            <person name="Lipzen A."/>
            <person name="Chen C."/>
            <person name="Yanf M."/>
            <person name="Daum C."/>
            <person name="Ng V."/>
            <person name="Clum A."/>
            <person name="Ohm R."/>
            <person name="Martin F."/>
            <person name="Silar P."/>
            <person name="Natvig D."/>
            <person name="Lalanne C."/>
            <person name="Gautier V."/>
            <person name="Ament-Velasquez S.L."/>
            <person name="Kruys A."/>
            <person name="Hutchinson M.I."/>
            <person name="Powell A.J."/>
            <person name="Barry K."/>
            <person name="Miller A.N."/>
            <person name="Grigoriev I.V."/>
            <person name="Debuchy R."/>
            <person name="Gladieux P."/>
            <person name="Thoren M.H."/>
            <person name="Johannesson H."/>
        </authorList>
    </citation>
    <scope>NUCLEOTIDE SEQUENCE</scope>
    <source>
        <strain evidence="2">PSN243</strain>
    </source>
</reference>
<evidence type="ECO:0000313" key="3">
    <source>
        <dbReference type="Proteomes" id="UP001321760"/>
    </source>
</evidence>
<protein>
    <submittedName>
        <fullName evidence="2">Uncharacterized protein</fullName>
    </submittedName>
</protein>
<comment type="caution">
    <text evidence="2">The sequence shown here is derived from an EMBL/GenBank/DDBJ whole genome shotgun (WGS) entry which is preliminary data.</text>
</comment>
<dbReference type="EMBL" id="MU866028">
    <property type="protein sequence ID" value="KAK4442183.1"/>
    <property type="molecule type" value="Genomic_DNA"/>
</dbReference>
<feature type="compositionally biased region" description="Acidic residues" evidence="1">
    <location>
        <begin position="48"/>
        <end position="94"/>
    </location>
</feature>
<feature type="region of interest" description="Disordered" evidence="1">
    <location>
        <begin position="45"/>
        <end position="102"/>
    </location>
</feature>
<dbReference type="AlphaFoldDB" id="A0AAV9G446"/>
<accession>A0AAV9G446</accession>
<name>A0AAV9G446_9PEZI</name>
<reference evidence="2" key="1">
    <citation type="journal article" date="2023" name="Mol. Phylogenet. Evol.">
        <title>Genome-scale phylogeny and comparative genomics of the fungal order Sordariales.</title>
        <authorList>
            <person name="Hensen N."/>
            <person name="Bonometti L."/>
            <person name="Westerberg I."/>
            <person name="Brannstrom I.O."/>
            <person name="Guillou S."/>
            <person name="Cros-Aarteil S."/>
            <person name="Calhoun S."/>
            <person name="Haridas S."/>
            <person name="Kuo A."/>
            <person name="Mondo S."/>
            <person name="Pangilinan J."/>
            <person name="Riley R."/>
            <person name="LaButti K."/>
            <person name="Andreopoulos B."/>
            <person name="Lipzen A."/>
            <person name="Chen C."/>
            <person name="Yan M."/>
            <person name="Daum C."/>
            <person name="Ng V."/>
            <person name="Clum A."/>
            <person name="Steindorff A."/>
            <person name="Ohm R.A."/>
            <person name="Martin F."/>
            <person name="Silar P."/>
            <person name="Natvig D.O."/>
            <person name="Lalanne C."/>
            <person name="Gautier V."/>
            <person name="Ament-Velasquez S.L."/>
            <person name="Kruys A."/>
            <person name="Hutchinson M.I."/>
            <person name="Powell A.J."/>
            <person name="Barry K."/>
            <person name="Miller A.N."/>
            <person name="Grigoriev I.V."/>
            <person name="Debuchy R."/>
            <person name="Gladieux P."/>
            <person name="Hiltunen Thoren M."/>
            <person name="Johannesson H."/>
        </authorList>
    </citation>
    <scope>NUCLEOTIDE SEQUENCE</scope>
    <source>
        <strain evidence="2">PSN243</strain>
    </source>
</reference>
<evidence type="ECO:0000256" key="1">
    <source>
        <dbReference type="SAM" id="MobiDB-lite"/>
    </source>
</evidence>
<evidence type="ECO:0000313" key="2">
    <source>
        <dbReference type="EMBL" id="KAK4442183.1"/>
    </source>
</evidence>
<sequence>MLLWGKEQKCREVELVTVTRTDGKTTTKIDPSVCEKIPGCEVVLDGKVEEEEEEEDDVEMEEGDAEMEEGEVKEESEGEGSEEWGGIEEEGEEEKGDKKTKV</sequence>
<organism evidence="2 3">
    <name type="scientific">Podospora aff. communis PSN243</name>
    <dbReference type="NCBI Taxonomy" id="3040156"/>
    <lineage>
        <taxon>Eukaryota</taxon>
        <taxon>Fungi</taxon>
        <taxon>Dikarya</taxon>
        <taxon>Ascomycota</taxon>
        <taxon>Pezizomycotina</taxon>
        <taxon>Sordariomycetes</taxon>
        <taxon>Sordariomycetidae</taxon>
        <taxon>Sordariales</taxon>
        <taxon>Podosporaceae</taxon>
        <taxon>Podospora</taxon>
    </lineage>
</organism>
<keyword evidence="3" id="KW-1185">Reference proteome</keyword>